<comment type="caution">
    <text evidence="2">The sequence shown here is derived from an EMBL/GenBank/DDBJ whole genome shotgun (WGS) entry which is preliminary data.</text>
</comment>
<proteinExistence type="predicted"/>
<dbReference type="Proteomes" id="UP000230750">
    <property type="component" value="Unassembled WGS sequence"/>
</dbReference>
<feature type="region of interest" description="Disordered" evidence="1">
    <location>
        <begin position="189"/>
        <end position="239"/>
    </location>
</feature>
<dbReference type="EMBL" id="MRZV01000083">
    <property type="protein sequence ID" value="PIK59451.1"/>
    <property type="molecule type" value="Genomic_DNA"/>
</dbReference>
<keyword evidence="3" id="KW-1185">Reference proteome</keyword>
<evidence type="ECO:0000313" key="2">
    <source>
        <dbReference type="EMBL" id="PIK59451.1"/>
    </source>
</evidence>
<gene>
    <name evidence="2" type="ORF">BSL78_03664</name>
</gene>
<name>A0A2G8LGS2_STIJA</name>
<evidence type="ECO:0000313" key="3">
    <source>
        <dbReference type="Proteomes" id="UP000230750"/>
    </source>
</evidence>
<organism evidence="2 3">
    <name type="scientific">Stichopus japonicus</name>
    <name type="common">Sea cucumber</name>
    <dbReference type="NCBI Taxonomy" id="307972"/>
    <lineage>
        <taxon>Eukaryota</taxon>
        <taxon>Metazoa</taxon>
        <taxon>Echinodermata</taxon>
        <taxon>Eleutherozoa</taxon>
        <taxon>Echinozoa</taxon>
        <taxon>Holothuroidea</taxon>
        <taxon>Aspidochirotacea</taxon>
        <taxon>Aspidochirotida</taxon>
        <taxon>Stichopodidae</taxon>
        <taxon>Apostichopus</taxon>
    </lineage>
</organism>
<evidence type="ECO:0000256" key="1">
    <source>
        <dbReference type="SAM" id="MobiDB-lite"/>
    </source>
</evidence>
<feature type="compositionally biased region" description="Acidic residues" evidence="1">
    <location>
        <begin position="197"/>
        <end position="239"/>
    </location>
</feature>
<reference evidence="2 3" key="1">
    <citation type="journal article" date="2017" name="PLoS Biol.">
        <title>The sea cucumber genome provides insights into morphological evolution and visceral regeneration.</title>
        <authorList>
            <person name="Zhang X."/>
            <person name="Sun L."/>
            <person name="Yuan J."/>
            <person name="Sun Y."/>
            <person name="Gao Y."/>
            <person name="Zhang L."/>
            <person name="Li S."/>
            <person name="Dai H."/>
            <person name="Hamel J.F."/>
            <person name="Liu C."/>
            <person name="Yu Y."/>
            <person name="Liu S."/>
            <person name="Lin W."/>
            <person name="Guo K."/>
            <person name="Jin S."/>
            <person name="Xu P."/>
            <person name="Storey K.B."/>
            <person name="Huan P."/>
            <person name="Zhang T."/>
            <person name="Zhou Y."/>
            <person name="Zhang J."/>
            <person name="Lin C."/>
            <person name="Li X."/>
            <person name="Xing L."/>
            <person name="Huo D."/>
            <person name="Sun M."/>
            <person name="Wang L."/>
            <person name="Mercier A."/>
            <person name="Li F."/>
            <person name="Yang H."/>
            <person name="Xiang J."/>
        </authorList>
    </citation>
    <scope>NUCLEOTIDE SEQUENCE [LARGE SCALE GENOMIC DNA]</scope>
    <source>
        <strain evidence="2">Shaxun</strain>
        <tissue evidence="2">Muscle</tissue>
    </source>
</reference>
<dbReference type="AlphaFoldDB" id="A0A2G8LGS2"/>
<dbReference type="GO" id="GO:0005507">
    <property type="term" value="F:copper ion binding"/>
    <property type="evidence" value="ECO:0007669"/>
    <property type="project" value="InterPro"/>
</dbReference>
<dbReference type="GO" id="GO:0016715">
    <property type="term" value="F:oxidoreductase activity, acting on paired donors, with incorporation or reduction of molecular oxygen, reduced ascorbate as one donor, and incorporation of one atom of oxygen"/>
    <property type="evidence" value="ECO:0007669"/>
    <property type="project" value="InterPro"/>
</dbReference>
<dbReference type="InterPro" id="IPR036939">
    <property type="entry name" value="Cu2_ascorb_mOase_N_sf"/>
</dbReference>
<accession>A0A2G8LGS2</accession>
<dbReference type="Gene3D" id="2.60.120.310">
    <property type="entry name" value="Copper type II, ascorbate-dependent monooxygenase, N-terminal domain"/>
    <property type="match status" value="1"/>
</dbReference>
<sequence length="239" mass="27427">MSVVRFYGDLSNANRMTDLFRMVEPTVMEKYWNRVKNTLFIQEKKEEYVGFKPIVDNADVNHIALYGCLQGPSSQVDEWQCSGEETVCAGPSVLMFDWKLGECDDYLARGELITIGGRYIKHVVLVVGYEHERRRRRRSNILERSFPWRLRQLSGLELKLMSTDLKDTPGLTKTVEYFSSSFNYVSKCPDVEPSLSSDEDDSSSEDELENEAGNESSEDNQENMVEEGVEEEESEEEAV</sequence>
<protein>
    <submittedName>
        <fullName evidence="2">Uncharacterized protein</fullName>
    </submittedName>
</protein>